<dbReference type="EMBL" id="JMQI01000015">
    <property type="protein sequence ID" value="KDN22684.1"/>
    <property type="molecule type" value="Genomic_DNA"/>
</dbReference>
<dbReference type="Proteomes" id="UP000027345">
    <property type="component" value="Unassembled WGS sequence"/>
</dbReference>
<dbReference type="OrthoDB" id="3688443at2"/>
<keyword evidence="2" id="KW-1185">Reference proteome</keyword>
<accession>A0A066UEY8</accession>
<dbReference type="AlphaFoldDB" id="A0A066UEY8"/>
<comment type="caution">
    <text evidence="1">The sequence shown here is derived from an EMBL/GenBank/DDBJ whole genome shotgun (WGS) entry which is preliminary data.</text>
</comment>
<gene>
    <name evidence="1" type="ORF">DV20_08185</name>
</gene>
<evidence type="ECO:0000313" key="1">
    <source>
        <dbReference type="EMBL" id="KDN22684.1"/>
    </source>
</evidence>
<sequence>MVVATVEPEMAAGGPLAFQLGQVVLAELDMPEADAQLNELLQPGGQRIEPAAEYEARDLSGTISVVDAHAW</sequence>
<reference evidence="1 2" key="1">
    <citation type="submission" date="2014-05" db="EMBL/GenBank/DDBJ databases">
        <title>Draft genome sequence of Amycolatopsis rifamycinica DSM 46095.</title>
        <authorList>
            <person name="Lal R."/>
            <person name="Saxena A."/>
            <person name="Kumari R."/>
            <person name="Mukherjee U."/>
            <person name="Singh P."/>
            <person name="Sangwan N."/>
            <person name="Mahato N.K."/>
        </authorList>
    </citation>
    <scope>NUCLEOTIDE SEQUENCE [LARGE SCALE GENOMIC DNA]</scope>
    <source>
        <strain evidence="1 2">DSM 46095</strain>
    </source>
</reference>
<dbReference type="RefSeq" id="WP_043777899.1">
    <property type="nucleotide sequence ID" value="NZ_JMQI01000015.1"/>
</dbReference>
<organism evidence="1 2">
    <name type="scientific">Amycolatopsis rifamycinica</name>
    <dbReference type="NCBI Taxonomy" id="287986"/>
    <lineage>
        <taxon>Bacteria</taxon>
        <taxon>Bacillati</taxon>
        <taxon>Actinomycetota</taxon>
        <taxon>Actinomycetes</taxon>
        <taxon>Pseudonocardiales</taxon>
        <taxon>Pseudonocardiaceae</taxon>
        <taxon>Amycolatopsis</taxon>
    </lineage>
</organism>
<proteinExistence type="predicted"/>
<protein>
    <submittedName>
        <fullName evidence="1">Uncharacterized protein</fullName>
    </submittedName>
</protein>
<evidence type="ECO:0000313" key="2">
    <source>
        <dbReference type="Proteomes" id="UP000027345"/>
    </source>
</evidence>
<name>A0A066UEY8_9PSEU</name>